<comment type="caution">
    <text evidence="12">The sequence shown here is derived from an EMBL/GenBank/DDBJ whole genome shotgun (WGS) entry which is preliminary data.</text>
</comment>
<dbReference type="SUPFAM" id="SSF101494">
    <property type="entry name" value="Stathmin"/>
    <property type="match status" value="1"/>
</dbReference>
<protein>
    <recommendedName>
        <fullName evidence="9 10">Stathmin</fullName>
    </recommendedName>
</protein>
<keyword evidence="7" id="KW-0206">Cytoskeleton</keyword>
<name>A0AAD4U8K7_OVIAM</name>
<reference evidence="12" key="1">
    <citation type="submission" date="2022-03" db="EMBL/GenBank/DDBJ databases">
        <title>Genomic analyses of argali, domestic sheep and their hybrids provide insights into chromosomal evolution, heterosis and genetic basis of agronomic traits.</title>
        <authorList>
            <person name="Li M."/>
        </authorList>
    </citation>
    <scope>NUCLEOTIDE SEQUENCE</scope>
    <source>
        <strain evidence="12">CAU-MHL-2022a</strain>
        <tissue evidence="12">Skin</tissue>
    </source>
</reference>
<dbReference type="PRINTS" id="PR00345">
    <property type="entry name" value="STATHMIN"/>
</dbReference>
<keyword evidence="13" id="KW-1185">Reference proteome</keyword>
<dbReference type="GO" id="GO:0043005">
    <property type="term" value="C:neuron projection"/>
    <property type="evidence" value="ECO:0007669"/>
    <property type="project" value="TreeGrafter"/>
</dbReference>
<evidence type="ECO:0000256" key="2">
    <source>
        <dbReference type="ARBA" id="ARBA00006959"/>
    </source>
</evidence>
<organism evidence="12 13">
    <name type="scientific">Ovis ammon polii</name>
    <dbReference type="NCBI Taxonomy" id="230172"/>
    <lineage>
        <taxon>Eukaryota</taxon>
        <taxon>Metazoa</taxon>
        <taxon>Chordata</taxon>
        <taxon>Craniata</taxon>
        <taxon>Vertebrata</taxon>
        <taxon>Euteleostomi</taxon>
        <taxon>Mammalia</taxon>
        <taxon>Eutheria</taxon>
        <taxon>Laurasiatheria</taxon>
        <taxon>Artiodactyla</taxon>
        <taxon>Ruminantia</taxon>
        <taxon>Pecora</taxon>
        <taxon>Bovidae</taxon>
        <taxon>Caprinae</taxon>
        <taxon>Ovis</taxon>
    </lineage>
</organism>
<accession>A0AAD4U8K7</accession>
<sequence length="144" mass="16804">MWVKELEKHGSGQAFELILIPQSKESLPEFPLSSPKNKDLSLEEIQKKLEAAEERHKPHEAEVLKQLHEKRECEKEELQKMIEKNNNISKMVEEKLTHKMEVNKENPDAHTSAKLDCLQEKDKHIEEVWKNKGFKVPADETEAN</sequence>
<evidence type="ECO:0000256" key="4">
    <source>
        <dbReference type="ARBA" id="ARBA00022553"/>
    </source>
</evidence>
<keyword evidence="4" id="KW-0597">Phosphoprotein</keyword>
<proteinExistence type="inferred from homology"/>
<dbReference type="Gene3D" id="6.10.280.30">
    <property type="match status" value="1"/>
</dbReference>
<comment type="similarity">
    <text evidence="2 10">Belongs to the stathmin family.</text>
</comment>
<dbReference type="InterPro" id="IPR000956">
    <property type="entry name" value="Stathmin_fam"/>
</dbReference>
<gene>
    <name evidence="12" type="ORF">MG293_010409</name>
</gene>
<dbReference type="GO" id="GO:0015631">
    <property type="term" value="F:tubulin binding"/>
    <property type="evidence" value="ECO:0007669"/>
    <property type="project" value="TreeGrafter"/>
</dbReference>
<evidence type="ECO:0000256" key="1">
    <source>
        <dbReference type="ARBA" id="ARBA00004245"/>
    </source>
</evidence>
<evidence type="ECO:0000256" key="10">
    <source>
        <dbReference type="RuleBase" id="RU004388"/>
    </source>
</evidence>
<keyword evidence="3" id="KW-0963">Cytoplasm</keyword>
<dbReference type="Proteomes" id="UP001214576">
    <property type="component" value="Unassembled WGS sequence"/>
</dbReference>
<evidence type="ECO:0000256" key="9">
    <source>
        <dbReference type="ARBA" id="ARBA00039768"/>
    </source>
</evidence>
<evidence type="ECO:0000256" key="6">
    <source>
        <dbReference type="ARBA" id="ARBA00023054"/>
    </source>
</evidence>
<dbReference type="GO" id="GO:0031175">
    <property type="term" value="P:neuron projection development"/>
    <property type="evidence" value="ECO:0007669"/>
    <property type="project" value="TreeGrafter"/>
</dbReference>
<evidence type="ECO:0000313" key="13">
    <source>
        <dbReference type="Proteomes" id="UP001214576"/>
    </source>
</evidence>
<evidence type="ECO:0000256" key="3">
    <source>
        <dbReference type="ARBA" id="ARBA00022490"/>
    </source>
</evidence>
<dbReference type="GO" id="GO:0005874">
    <property type="term" value="C:microtubule"/>
    <property type="evidence" value="ECO:0007669"/>
    <property type="project" value="UniProtKB-KW"/>
</dbReference>
<comment type="subcellular location">
    <subcellularLocation>
        <location evidence="1">Cytoplasm</location>
        <location evidence="1">Cytoskeleton</location>
    </subcellularLocation>
</comment>
<dbReference type="PANTHER" id="PTHR10104:SF5">
    <property type="entry name" value="STATHMIN"/>
    <property type="match status" value="1"/>
</dbReference>
<dbReference type="GO" id="GO:0007019">
    <property type="term" value="P:microtubule depolymerization"/>
    <property type="evidence" value="ECO:0007669"/>
    <property type="project" value="TreeGrafter"/>
</dbReference>
<dbReference type="Pfam" id="PF00836">
    <property type="entry name" value="Stathmin"/>
    <property type="match status" value="1"/>
</dbReference>
<evidence type="ECO:0000256" key="5">
    <source>
        <dbReference type="ARBA" id="ARBA00022701"/>
    </source>
</evidence>
<dbReference type="PANTHER" id="PTHR10104">
    <property type="entry name" value="STATHMIN"/>
    <property type="match status" value="1"/>
</dbReference>
<keyword evidence="5" id="KW-0493">Microtubule</keyword>
<evidence type="ECO:0000256" key="8">
    <source>
        <dbReference type="ARBA" id="ARBA00038561"/>
    </source>
</evidence>
<evidence type="ECO:0000256" key="11">
    <source>
        <dbReference type="SAM" id="Coils"/>
    </source>
</evidence>
<evidence type="ECO:0000256" key="7">
    <source>
        <dbReference type="ARBA" id="ARBA00023212"/>
    </source>
</evidence>
<dbReference type="GO" id="GO:0031110">
    <property type="term" value="P:regulation of microtubule polymerization or depolymerization"/>
    <property type="evidence" value="ECO:0007669"/>
    <property type="project" value="InterPro"/>
</dbReference>
<dbReference type="GO" id="GO:0005737">
    <property type="term" value="C:cytoplasm"/>
    <property type="evidence" value="ECO:0007669"/>
    <property type="project" value="TreeGrafter"/>
</dbReference>
<dbReference type="EMBL" id="JAKZEL010000010">
    <property type="protein sequence ID" value="KAI4540014.1"/>
    <property type="molecule type" value="Genomic_DNA"/>
</dbReference>
<dbReference type="PROSITE" id="PS51663">
    <property type="entry name" value="STATHMIN_3"/>
    <property type="match status" value="1"/>
</dbReference>
<feature type="coiled-coil region" evidence="11">
    <location>
        <begin position="42"/>
        <end position="95"/>
    </location>
</feature>
<evidence type="ECO:0000313" key="12">
    <source>
        <dbReference type="EMBL" id="KAI4540014.1"/>
    </source>
</evidence>
<dbReference type="PIRSF" id="PIRSF002285">
    <property type="entry name" value="Stathmin"/>
    <property type="match status" value="1"/>
</dbReference>
<keyword evidence="6 11" id="KW-0175">Coiled coil</keyword>
<dbReference type="AlphaFoldDB" id="A0AAD4U8K7"/>
<dbReference type="InterPro" id="IPR036002">
    <property type="entry name" value="Stathmin_sf"/>
</dbReference>
<comment type="subunit">
    <text evidence="8">Binds to two alpha/beta-tubulin heterodimers. Interacts with KIST.</text>
</comment>